<accession>A0A814Q9C4</accession>
<keyword evidence="2" id="KW-0479">Metal-binding</keyword>
<feature type="region of interest" description="Disordered" evidence="4">
    <location>
        <begin position="224"/>
        <end position="317"/>
    </location>
</feature>
<dbReference type="InterPro" id="IPR045109">
    <property type="entry name" value="LSDs-like"/>
</dbReference>
<dbReference type="PANTHER" id="PTHR12549">
    <property type="entry name" value="JMJC DOMAIN-CONTAINING HISTONE DEMETHYLATION PROTEIN"/>
    <property type="match status" value="1"/>
</dbReference>
<feature type="compositionally biased region" description="Polar residues" evidence="4">
    <location>
        <begin position="231"/>
        <end position="262"/>
    </location>
</feature>
<dbReference type="PANTHER" id="PTHR12549:SF38">
    <property type="entry name" value="JMJC DOMAIN-CONTAINING HISTONE DEMETHYLASE 2, ISOFORM A"/>
    <property type="match status" value="1"/>
</dbReference>
<evidence type="ECO:0000313" key="7">
    <source>
        <dbReference type="Proteomes" id="UP000663855"/>
    </source>
</evidence>
<comment type="caution">
    <text evidence="6">The sequence shown here is derived from an EMBL/GenBank/DDBJ whole genome shotgun (WGS) entry which is preliminary data.</text>
</comment>
<dbReference type="Gene3D" id="2.60.120.650">
    <property type="entry name" value="Cupin"/>
    <property type="match status" value="1"/>
</dbReference>
<dbReference type="CDD" id="cd00065">
    <property type="entry name" value="FYVE_like_SF"/>
    <property type="match status" value="1"/>
</dbReference>
<reference evidence="6" key="1">
    <citation type="submission" date="2021-02" db="EMBL/GenBank/DDBJ databases">
        <authorList>
            <person name="Nowell W R."/>
        </authorList>
    </citation>
    <scope>NUCLEOTIDE SEQUENCE</scope>
</reference>
<comment type="subcellular location">
    <subcellularLocation>
        <location evidence="1">Nucleus</location>
    </subcellularLocation>
</comment>
<proteinExistence type="predicted"/>
<dbReference type="AlphaFoldDB" id="A0A814Q9C4"/>
<dbReference type="GO" id="GO:0046872">
    <property type="term" value="F:metal ion binding"/>
    <property type="evidence" value="ECO:0007669"/>
    <property type="project" value="UniProtKB-KW"/>
</dbReference>
<dbReference type="Proteomes" id="UP000663855">
    <property type="component" value="Unassembled WGS sequence"/>
</dbReference>
<name>A0A814Q9C4_9BILA</name>
<sequence length="1035" mass="117703">MDQYIESSKLATYLHPGPSGPFLELNNEPMKPPSPSTSALLQHNPSLIDLCTFNSLCQRLVENNSPPNTSPYKPFVNPSDLYFSIPPMTQIDYSPQTTDSNTKSNVISETTASPISSAGDCSPNVSSYSSTPYSSPKIKSLLQQNSPMDLCVTKDSLSTIMPKQQPTSENILNCELSDFLKKIELNCELSDFLKKIEKPIEPTNIKNEDKKVIEITTKHSHTSPILHRLLTSPTKINENSQSSNQKDPVDNDNNNKSPQYQPRYSPFYVPETNTNRKLTPKDTLIKNHKNSRSTCRSPENEKKTMETDSNANTPRSDASIQPTALLSLDTNGFINATENSTSDSSINNNNKRLLDSSASSEQVLIKRRNKLLEPTIVTQQNYCLSYPNNISRCIDCQTASPNDFAMHLTGCRFQHCRTLKYFGDNTYEFEGFTTSIDWQAPDPETLTTPNSSGQPPLNILDANFIFKHIARLFCLMFQHEQSERSTYDDKSIIRKKYMAGWREVCDECLTTLFNCHYMCKQCGYMICIDCSKQLVYLSVEQKRKSKRFCPHNDSFCLAEFIPWDHLLKLRSSVIDHLSKLKIDYSIKLYNSSRAENLSTFIKTLKMKRSHEARDIQKVWSSIDSNNDPNIEFYCNGRLPVFNEWTSENANHVFQKVWSTGCPVLVRQVHHKLSKTLWLPSAFKEHMIDHRETPALYDCETLSPIATDESILTKFWDGFERLNVRLRDEENGGRQRILKLKDWPTKKDFASVFPTLLHDLMNNIPFSDYTRRSYTYENVEYHGGPMNIVERLPSCLVKPDLGPKLYIAYSQLGSQAQKKAGTTNLHIDVSDAVNVLVYVGIGGYGDDGSDNEDEIRQVEAEILQSNIDEPQLQRLRNGERPGALWHLFRSDDAKKIREYVGRAHRKAAGSDTIHDQTAYLEKEDLDKLRDWSKVESYPMLQFLGDAVFIPSGAPHQVKNLHSCIKIAEDFVSAENLDRCLITTNEFRSLSSTHTNHADILQAKNILYYSTRDALNSLIESNQTDPSLESSSSNVHN</sequence>
<feature type="compositionally biased region" description="Polar residues" evidence="4">
    <location>
        <begin position="307"/>
        <end position="317"/>
    </location>
</feature>
<dbReference type="GO" id="GO:0000785">
    <property type="term" value="C:chromatin"/>
    <property type="evidence" value="ECO:0007669"/>
    <property type="project" value="TreeGrafter"/>
</dbReference>
<dbReference type="GO" id="GO:0000118">
    <property type="term" value="C:histone deacetylase complex"/>
    <property type="evidence" value="ECO:0007669"/>
    <property type="project" value="TreeGrafter"/>
</dbReference>
<feature type="domain" description="JmjC" evidence="5">
    <location>
        <begin position="767"/>
        <end position="986"/>
    </location>
</feature>
<dbReference type="SUPFAM" id="SSF51197">
    <property type="entry name" value="Clavaminate synthase-like"/>
    <property type="match status" value="1"/>
</dbReference>
<organism evidence="6 7">
    <name type="scientific">Rotaria magnacalcarata</name>
    <dbReference type="NCBI Taxonomy" id="392030"/>
    <lineage>
        <taxon>Eukaryota</taxon>
        <taxon>Metazoa</taxon>
        <taxon>Spiralia</taxon>
        <taxon>Gnathifera</taxon>
        <taxon>Rotifera</taxon>
        <taxon>Eurotatoria</taxon>
        <taxon>Bdelloidea</taxon>
        <taxon>Philodinida</taxon>
        <taxon>Philodinidae</taxon>
        <taxon>Rotaria</taxon>
    </lineage>
</organism>
<dbReference type="SMART" id="SM00558">
    <property type="entry name" value="JmjC"/>
    <property type="match status" value="1"/>
</dbReference>
<dbReference type="GO" id="GO:0032454">
    <property type="term" value="F:histone H3K9 demethylase activity"/>
    <property type="evidence" value="ECO:0007669"/>
    <property type="project" value="InterPro"/>
</dbReference>
<evidence type="ECO:0000256" key="4">
    <source>
        <dbReference type="SAM" id="MobiDB-lite"/>
    </source>
</evidence>
<dbReference type="GO" id="GO:0031490">
    <property type="term" value="F:chromatin DNA binding"/>
    <property type="evidence" value="ECO:0007669"/>
    <property type="project" value="TreeGrafter"/>
</dbReference>
<evidence type="ECO:0000313" key="6">
    <source>
        <dbReference type="EMBL" id="CAF1116143.1"/>
    </source>
</evidence>
<evidence type="ECO:0000259" key="5">
    <source>
        <dbReference type="PROSITE" id="PS51184"/>
    </source>
</evidence>
<dbReference type="GO" id="GO:0003712">
    <property type="term" value="F:transcription coregulator activity"/>
    <property type="evidence" value="ECO:0007669"/>
    <property type="project" value="TreeGrafter"/>
</dbReference>
<protein>
    <recommendedName>
        <fullName evidence="5">JmjC domain-containing protein</fullName>
    </recommendedName>
</protein>
<dbReference type="PROSITE" id="PS51184">
    <property type="entry name" value="JMJC"/>
    <property type="match status" value="1"/>
</dbReference>
<dbReference type="Pfam" id="PF02373">
    <property type="entry name" value="JmjC"/>
    <property type="match status" value="1"/>
</dbReference>
<keyword evidence="3" id="KW-0539">Nucleus</keyword>
<dbReference type="GO" id="GO:0006357">
    <property type="term" value="P:regulation of transcription by RNA polymerase II"/>
    <property type="evidence" value="ECO:0007669"/>
    <property type="project" value="TreeGrafter"/>
</dbReference>
<evidence type="ECO:0000256" key="1">
    <source>
        <dbReference type="ARBA" id="ARBA00004123"/>
    </source>
</evidence>
<dbReference type="InterPro" id="IPR003347">
    <property type="entry name" value="JmjC_dom"/>
</dbReference>
<dbReference type="EMBL" id="CAJNOV010002788">
    <property type="protein sequence ID" value="CAF1116143.1"/>
    <property type="molecule type" value="Genomic_DNA"/>
</dbReference>
<gene>
    <name evidence="6" type="ORF">CJN711_LOCUS7847</name>
</gene>
<evidence type="ECO:0000256" key="2">
    <source>
        <dbReference type="ARBA" id="ARBA00022723"/>
    </source>
</evidence>
<evidence type="ECO:0000256" key="3">
    <source>
        <dbReference type="ARBA" id="ARBA00023242"/>
    </source>
</evidence>